<dbReference type="Gene3D" id="3.50.50.60">
    <property type="entry name" value="FAD/NAD(P)-binding domain"/>
    <property type="match status" value="1"/>
</dbReference>
<evidence type="ECO:0000256" key="3">
    <source>
        <dbReference type="ARBA" id="ARBA00022827"/>
    </source>
</evidence>
<organism evidence="8 9">
    <name type="scientific">Microvirgula aerodenitrificans</name>
    <dbReference type="NCBI Taxonomy" id="57480"/>
    <lineage>
        <taxon>Bacteria</taxon>
        <taxon>Pseudomonadati</taxon>
        <taxon>Pseudomonadota</taxon>
        <taxon>Betaproteobacteria</taxon>
        <taxon>Neisseriales</taxon>
        <taxon>Aquaspirillaceae</taxon>
        <taxon>Microvirgula</taxon>
    </lineage>
</organism>
<dbReference type="PANTHER" id="PTHR42923">
    <property type="entry name" value="PROTOPORPHYRINOGEN OXIDASE"/>
    <property type="match status" value="1"/>
</dbReference>
<sequence>MIVVIGAGLSGLSCAWHLREAGVEVVVLEAGDRVGGKVRTVEEAGCRLELGPNTLYAHDGHRALLARLGLDGDIVPVADVARHRHVLRGGEYRTLPGGPLAFLCGRAFSARSKWRLLTEPFRRNRPRQTPETVAAFFRRRLGQEMVERLIDPFIGGVFAGDPEHLLASLTLPAIYDAERDAGSILLGMLKRMHTLRRRDSFTLRHGLESLPRALAAGLDVRLSCPALGLERGDDGWTVVTAAGPIAADAVVLALPAPAAAALVEPWLPRQAQDLAGLGYAPMAVVHTVFRRTDVGHALNGFGALHPRAERPFAAGAIWSGSLFPDCVPAEETLLTSFVGGMQFVDRYAVDDQTLLAGVNDELARTCRTRAAPLRQRLTRWAEALPQYDERALPIAHAASVLAGERLHVCANWHDGVSMADCLEKGERLARRLAGTGPAPEGALAPCAAARLTV</sequence>
<keyword evidence="4" id="KW-0560">Oxidoreductase</keyword>
<evidence type="ECO:0000256" key="1">
    <source>
        <dbReference type="ARBA" id="ARBA00001974"/>
    </source>
</evidence>
<keyword evidence="2" id="KW-0285">Flavoprotein</keyword>
<dbReference type="AlphaFoldDB" id="A0A2S0PBG1"/>
<dbReference type="Gene3D" id="3.90.660.20">
    <property type="entry name" value="Protoporphyrinogen oxidase, mitochondrial, domain 2"/>
    <property type="match status" value="1"/>
</dbReference>
<dbReference type="SUPFAM" id="SSF54373">
    <property type="entry name" value="FAD-linked reductases, C-terminal domain"/>
    <property type="match status" value="1"/>
</dbReference>
<dbReference type="PANTHER" id="PTHR42923:SF3">
    <property type="entry name" value="PROTOPORPHYRINOGEN OXIDASE"/>
    <property type="match status" value="1"/>
</dbReference>
<accession>A0A2S0PBG1</accession>
<dbReference type="Proteomes" id="UP000244173">
    <property type="component" value="Chromosome"/>
</dbReference>
<name>A0A2S0PBG1_9NEIS</name>
<feature type="domain" description="Amine oxidase" evidence="7">
    <location>
        <begin position="9"/>
        <end position="432"/>
    </location>
</feature>
<evidence type="ECO:0000259" key="7">
    <source>
        <dbReference type="Pfam" id="PF01593"/>
    </source>
</evidence>
<dbReference type="InterPro" id="IPR050464">
    <property type="entry name" value="Zeta_carotene_desat/Oxidored"/>
</dbReference>
<comment type="pathway">
    <text evidence="6">Porphyrin-containing compound metabolism.</text>
</comment>
<dbReference type="EMBL" id="CP028519">
    <property type="protein sequence ID" value="AVY94729.1"/>
    <property type="molecule type" value="Genomic_DNA"/>
</dbReference>
<evidence type="ECO:0000256" key="5">
    <source>
        <dbReference type="ARBA" id="ARBA00023133"/>
    </source>
</evidence>
<dbReference type="Gene3D" id="1.10.3110.10">
    <property type="entry name" value="protoporphyrinogen ix oxidase, domain 3"/>
    <property type="match status" value="1"/>
</dbReference>
<gene>
    <name evidence="8" type="primary">hemG</name>
    <name evidence="8" type="ORF">DAI18_12295</name>
</gene>
<dbReference type="GO" id="GO:0006783">
    <property type="term" value="P:heme biosynthetic process"/>
    <property type="evidence" value="ECO:0007669"/>
    <property type="project" value="UniProtKB-KW"/>
</dbReference>
<evidence type="ECO:0000313" key="8">
    <source>
        <dbReference type="EMBL" id="AVY94729.1"/>
    </source>
</evidence>
<keyword evidence="9" id="KW-1185">Reference proteome</keyword>
<evidence type="ECO:0000256" key="2">
    <source>
        <dbReference type="ARBA" id="ARBA00022630"/>
    </source>
</evidence>
<reference evidence="8 9" key="1">
    <citation type="submission" date="2018-04" db="EMBL/GenBank/DDBJ databases">
        <title>Denitrifier Microvirgula.</title>
        <authorList>
            <person name="Anderson E."/>
            <person name="Jang J."/>
            <person name="Ishii S."/>
        </authorList>
    </citation>
    <scope>NUCLEOTIDE SEQUENCE [LARGE SCALE GENOMIC DNA]</scope>
    <source>
        <strain evidence="8 9">BE2.4</strain>
    </source>
</reference>
<dbReference type="InterPro" id="IPR036188">
    <property type="entry name" value="FAD/NAD-bd_sf"/>
</dbReference>
<comment type="cofactor">
    <cofactor evidence="1">
        <name>FAD</name>
        <dbReference type="ChEBI" id="CHEBI:57692"/>
    </cofactor>
</comment>
<evidence type="ECO:0000256" key="4">
    <source>
        <dbReference type="ARBA" id="ARBA00023002"/>
    </source>
</evidence>
<dbReference type="OrthoDB" id="5792777at2"/>
<dbReference type="InterPro" id="IPR002937">
    <property type="entry name" value="Amino_oxidase"/>
</dbReference>
<keyword evidence="3" id="KW-0274">FAD</keyword>
<evidence type="ECO:0000313" key="9">
    <source>
        <dbReference type="Proteomes" id="UP000244173"/>
    </source>
</evidence>
<evidence type="ECO:0000256" key="6">
    <source>
        <dbReference type="ARBA" id="ARBA00023444"/>
    </source>
</evidence>
<dbReference type="STRING" id="1122240.GCA_000620105_01697"/>
<dbReference type="InterPro" id="IPR004572">
    <property type="entry name" value="Protoporphyrinogen_oxidase"/>
</dbReference>
<dbReference type="NCBIfam" id="TIGR00562">
    <property type="entry name" value="proto_IX_ox"/>
    <property type="match status" value="1"/>
</dbReference>
<proteinExistence type="predicted"/>
<protein>
    <submittedName>
        <fullName evidence="8">Protoporphyrinogen oxidase</fullName>
    </submittedName>
</protein>
<dbReference type="GO" id="GO:0004729">
    <property type="term" value="F:oxygen-dependent protoporphyrinogen oxidase activity"/>
    <property type="evidence" value="ECO:0007669"/>
    <property type="project" value="InterPro"/>
</dbReference>
<dbReference type="KEGG" id="maer:DAI18_12295"/>
<keyword evidence="5" id="KW-0350">Heme biosynthesis</keyword>
<dbReference type="SUPFAM" id="SSF51905">
    <property type="entry name" value="FAD/NAD(P)-binding domain"/>
    <property type="match status" value="1"/>
</dbReference>
<dbReference type="RefSeq" id="WP_107889552.1">
    <property type="nucleotide sequence ID" value="NZ_CP028519.1"/>
</dbReference>
<dbReference type="Pfam" id="PF01593">
    <property type="entry name" value="Amino_oxidase"/>
    <property type="match status" value="1"/>
</dbReference>